<evidence type="ECO:0000313" key="2">
    <source>
        <dbReference type="EMBL" id="CAG9317404.1"/>
    </source>
</evidence>
<protein>
    <submittedName>
        <fullName evidence="2">Uncharacterized protein</fullName>
    </submittedName>
</protein>
<keyword evidence="3" id="KW-1185">Reference proteome</keyword>
<evidence type="ECO:0000256" key="1">
    <source>
        <dbReference type="SAM" id="Coils"/>
    </source>
</evidence>
<evidence type="ECO:0000313" key="3">
    <source>
        <dbReference type="Proteomes" id="UP001162131"/>
    </source>
</evidence>
<organism evidence="2 3">
    <name type="scientific">Blepharisma stoltei</name>
    <dbReference type="NCBI Taxonomy" id="1481888"/>
    <lineage>
        <taxon>Eukaryota</taxon>
        <taxon>Sar</taxon>
        <taxon>Alveolata</taxon>
        <taxon>Ciliophora</taxon>
        <taxon>Postciliodesmatophora</taxon>
        <taxon>Heterotrichea</taxon>
        <taxon>Heterotrichida</taxon>
        <taxon>Blepharismidae</taxon>
        <taxon>Blepharisma</taxon>
    </lineage>
</organism>
<accession>A0AAU9ITQ4</accession>
<comment type="caution">
    <text evidence="2">The sequence shown here is derived from an EMBL/GenBank/DDBJ whole genome shotgun (WGS) entry which is preliminary data.</text>
</comment>
<dbReference type="AlphaFoldDB" id="A0AAU9ITQ4"/>
<dbReference type="EMBL" id="CAJZBQ010000018">
    <property type="protein sequence ID" value="CAG9317404.1"/>
    <property type="molecule type" value="Genomic_DNA"/>
</dbReference>
<reference evidence="2" key="1">
    <citation type="submission" date="2021-09" db="EMBL/GenBank/DDBJ databases">
        <authorList>
            <consortium name="AG Swart"/>
            <person name="Singh M."/>
            <person name="Singh A."/>
            <person name="Seah K."/>
            <person name="Emmerich C."/>
        </authorList>
    </citation>
    <scope>NUCLEOTIDE SEQUENCE</scope>
    <source>
        <strain evidence="2">ATCC30299</strain>
    </source>
</reference>
<gene>
    <name evidence="2" type="ORF">BSTOLATCC_MIC18655</name>
</gene>
<proteinExistence type="predicted"/>
<sequence length="425" mass="48888">MKSFTQEDQNGFQGKIQLDNLARSNQFYVAQVSQMEVKISELKALVQAKDSEISYLKKRVYSLEEQEEEILRNSANISNQELSQLKSRNAALEEENQLLRNQLNQFEDISDMKIQFEHAKRMKDIFEQKYRDAKSTMIKAEMNFSSQEDTIKSEGFYKDEWDKNIYKTANFEDSTVKQPTTKETNDYNRKISEEKELYKRKCEEVERNFIDLKYQYEIAIEKIKGFESGLRSERSSSVSSTSISDTQSKSYRSLMNKNKIIDQIQAKNAMSPAKPTSSLSSPQSNKFFYKPQASNELFKVNPESPATKPPLSNKKSDFKIIPIAHDTENSASLDSTMEKVAMANSLLKGQKENKQKDPLSISMSSFKKEHIFKDVEANPSFGNRNNPILNSAKKAEYCPVTLRNMKAGVKKPQFVIDLDQNEKIS</sequence>
<dbReference type="Proteomes" id="UP001162131">
    <property type="component" value="Unassembled WGS sequence"/>
</dbReference>
<name>A0AAU9ITQ4_9CILI</name>
<keyword evidence="1" id="KW-0175">Coiled coil</keyword>
<feature type="coiled-coil region" evidence="1">
    <location>
        <begin position="75"/>
        <end position="109"/>
    </location>
</feature>